<dbReference type="EMBL" id="MU854354">
    <property type="protein sequence ID" value="KAK4041623.1"/>
    <property type="molecule type" value="Genomic_DNA"/>
</dbReference>
<name>A0AAN6PK86_9PEZI</name>
<comment type="caution">
    <text evidence="2">The sequence shown here is derived from an EMBL/GenBank/DDBJ whole genome shotgun (WGS) entry which is preliminary data.</text>
</comment>
<reference evidence="3" key="1">
    <citation type="journal article" date="2023" name="Mol. Phylogenet. Evol.">
        <title>Genome-scale phylogeny and comparative genomics of the fungal order Sordariales.</title>
        <authorList>
            <person name="Hensen N."/>
            <person name="Bonometti L."/>
            <person name="Westerberg I."/>
            <person name="Brannstrom I.O."/>
            <person name="Guillou S."/>
            <person name="Cros-Aarteil S."/>
            <person name="Calhoun S."/>
            <person name="Haridas S."/>
            <person name="Kuo A."/>
            <person name="Mondo S."/>
            <person name="Pangilinan J."/>
            <person name="Riley R."/>
            <person name="LaButti K."/>
            <person name="Andreopoulos B."/>
            <person name="Lipzen A."/>
            <person name="Chen C."/>
            <person name="Yan M."/>
            <person name="Daum C."/>
            <person name="Ng V."/>
            <person name="Clum A."/>
            <person name="Steindorff A."/>
            <person name="Ohm R.A."/>
            <person name="Martin F."/>
            <person name="Silar P."/>
            <person name="Natvig D.O."/>
            <person name="Lalanne C."/>
            <person name="Gautier V."/>
            <person name="Ament-Velasquez S.L."/>
            <person name="Kruys A."/>
            <person name="Hutchinson M.I."/>
            <person name="Powell A.J."/>
            <person name="Barry K."/>
            <person name="Miller A.N."/>
            <person name="Grigoriev I.V."/>
            <person name="Debuchy R."/>
            <person name="Gladieux P."/>
            <person name="Hiltunen Thoren M."/>
            <person name="Johannesson H."/>
        </authorList>
    </citation>
    <scope>NUCLEOTIDE SEQUENCE [LARGE SCALE GENOMIC DNA]</scope>
    <source>
        <strain evidence="3">CBS 284.82</strain>
    </source>
</reference>
<protein>
    <submittedName>
        <fullName evidence="2">Uncharacterized protein</fullName>
    </submittedName>
</protein>
<sequence>MSGQSPAFPLAEQPAGKAAGESESRQLSIADLDGDHRDLLVRAIARILSTELAEITYAQIIDGLPIADVAFDRRAHFAAGHPMDHFHEELCPGMLDRAREFRDGFRPEILTFNSLLLHGYRACAPGSRGFKTRLIEMVAVAVHQIAAILYELDTSVHKDDGIVEWAPPKSESWWWSCYPEGPLPTLFSHGWYVDYDQYPKHVADVVGYWAEARILGGVVLFDRRKPDAEPSADPDAVYFHSDREDVTYRIYQLLPEQRKALLDFLIADEPPSASPLPILGDEENRVRVDPEEPIQTTGIYRDPWERKELAPDAGDSRLRDVWDVIEYPARDDFSASRRRAFERKSRVLDAEVSDN</sequence>
<gene>
    <name evidence="2" type="ORF">C8A01DRAFT_45268</name>
</gene>
<dbReference type="Proteomes" id="UP001303115">
    <property type="component" value="Unassembled WGS sequence"/>
</dbReference>
<proteinExistence type="predicted"/>
<organism evidence="2 3">
    <name type="scientific">Parachaetomium inaequale</name>
    <dbReference type="NCBI Taxonomy" id="2588326"/>
    <lineage>
        <taxon>Eukaryota</taxon>
        <taxon>Fungi</taxon>
        <taxon>Dikarya</taxon>
        <taxon>Ascomycota</taxon>
        <taxon>Pezizomycotina</taxon>
        <taxon>Sordariomycetes</taxon>
        <taxon>Sordariomycetidae</taxon>
        <taxon>Sordariales</taxon>
        <taxon>Chaetomiaceae</taxon>
        <taxon>Parachaetomium</taxon>
    </lineage>
</organism>
<evidence type="ECO:0000256" key="1">
    <source>
        <dbReference type="SAM" id="MobiDB-lite"/>
    </source>
</evidence>
<evidence type="ECO:0000313" key="3">
    <source>
        <dbReference type="Proteomes" id="UP001303115"/>
    </source>
</evidence>
<feature type="region of interest" description="Disordered" evidence="1">
    <location>
        <begin position="1"/>
        <end position="24"/>
    </location>
</feature>
<accession>A0AAN6PK86</accession>
<dbReference type="AlphaFoldDB" id="A0AAN6PK86"/>
<keyword evidence="3" id="KW-1185">Reference proteome</keyword>
<evidence type="ECO:0000313" key="2">
    <source>
        <dbReference type="EMBL" id="KAK4041623.1"/>
    </source>
</evidence>